<proteinExistence type="predicted"/>
<organism evidence="4 5">
    <name type="scientific">Paraconexibacter antarcticus</name>
    <dbReference type="NCBI Taxonomy" id="2949664"/>
    <lineage>
        <taxon>Bacteria</taxon>
        <taxon>Bacillati</taxon>
        <taxon>Actinomycetota</taxon>
        <taxon>Thermoleophilia</taxon>
        <taxon>Solirubrobacterales</taxon>
        <taxon>Paraconexibacteraceae</taxon>
        <taxon>Paraconexibacter</taxon>
    </lineage>
</organism>
<sequence>MSTPPPTSVPSTPPPTAWPAPPDPPELPEGVVPTSGRPSWAPVSAVLVILAGLGGAIGASLVIGIIGIIAGANLSDPPPSIAISSTVVQDLCFIGAVVIFASRHGRVGPWQLGLRGTRVWPAVGWMVLAFLALVIFSYAWGALLGINDNEKLPKELGVDRSHVALAFSAVLVTVFAPIAEELMFRAYIFPALRNWKGTWPAVVITGLLFGGLHVLSAPAYAIAPLALFGGLLCLLYLRTKSIYPCIALHSINNAIAFGGAPEVGWSWQIPLLAAGALTTITLVALAVRRRFGAPPAGLSPV</sequence>
<dbReference type="PANTHER" id="PTHR36435:SF1">
    <property type="entry name" value="CAAX AMINO TERMINAL PROTEASE FAMILY PROTEIN"/>
    <property type="match status" value="1"/>
</dbReference>
<keyword evidence="2" id="KW-0812">Transmembrane</keyword>
<feature type="transmembrane region" description="Helical" evidence="2">
    <location>
        <begin position="195"/>
        <end position="213"/>
    </location>
</feature>
<dbReference type="InterPro" id="IPR003675">
    <property type="entry name" value="Rce1/LyrA-like_dom"/>
</dbReference>
<gene>
    <name evidence="4" type="ORF">NBH00_24800</name>
</gene>
<feature type="compositionally biased region" description="Pro residues" evidence="1">
    <location>
        <begin position="1"/>
        <end position="27"/>
    </location>
</feature>
<protein>
    <submittedName>
        <fullName evidence="4">CPBP family intramembrane metalloprotease</fullName>
    </submittedName>
</protein>
<feature type="transmembrane region" description="Helical" evidence="2">
    <location>
        <begin position="163"/>
        <end position="183"/>
    </location>
</feature>
<evidence type="ECO:0000256" key="2">
    <source>
        <dbReference type="SAM" id="Phobius"/>
    </source>
</evidence>
<dbReference type="Proteomes" id="UP001056035">
    <property type="component" value="Chromosome"/>
</dbReference>
<keyword evidence="2" id="KW-0472">Membrane</keyword>
<feature type="transmembrane region" description="Helical" evidence="2">
    <location>
        <begin position="122"/>
        <end position="143"/>
    </location>
</feature>
<evidence type="ECO:0000256" key="1">
    <source>
        <dbReference type="SAM" id="MobiDB-lite"/>
    </source>
</evidence>
<feature type="transmembrane region" description="Helical" evidence="2">
    <location>
        <begin position="267"/>
        <end position="287"/>
    </location>
</feature>
<keyword evidence="2" id="KW-1133">Transmembrane helix</keyword>
<feature type="transmembrane region" description="Helical" evidence="2">
    <location>
        <begin position="45"/>
        <end position="69"/>
    </location>
</feature>
<keyword evidence="5" id="KW-1185">Reference proteome</keyword>
<dbReference type="PANTHER" id="PTHR36435">
    <property type="entry name" value="SLR1288 PROTEIN"/>
    <property type="match status" value="1"/>
</dbReference>
<accession>A0ABY5DTE1</accession>
<dbReference type="Pfam" id="PF02517">
    <property type="entry name" value="Rce1-like"/>
    <property type="match status" value="1"/>
</dbReference>
<evidence type="ECO:0000259" key="3">
    <source>
        <dbReference type="Pfam" id="PF02517"/>
    </source>
</evidence>
<feature type="transmembrane region" description="Helical" evidence="2">
    <location>
        <begin position="81"/>
        <end position="101"/>
    </location>
</feature>
<dbReference type="EMBL" id="CP098502">
    <property type="protein sequence ID" value="UTI64543.1"/>
    <property type="molecule type" value="Genomic_DNA"/>
</dbReference>
<dbReference type="RefSeq" id="WP_254571244.1">
    <property type="nucleotide sequence ID" value="NZ_CP098502.1"/>
</dbReference>
<dbReference type="InterPro" id="IPR052710">
    <property type="entry name" value="CAAX_protease"/>
</dbReference>
<feature type="region of interest" description="Disordered" evidence="1">
    <location>
        <begin position="1"/>
        <end position="34"/>
    </location>
</feature>
<name>A0ABY5DTE1_9ACTN</name>
<dbReference type="GO" id="GO:0008237">
    <property type="term" value="F:metallopeptidase activity"/>
    <property type="evidence" value="ECO:0007669"/>
    <property type="project" value="UniProtKB-KW"/>
</dbReference>
<keyword evidence="4" id="KW-0645">Protease</keyword>
<feature type="domain" description="CAAX prenyl protease 2/Lysostaphin resistance protein A-like" evidence="3">
    <location>
        <begin position="165"/>
        <end position="255"/>
    </location>
</feature>
<keyword evidence="4" id="KW-0482">Metalloprotease</keyword>
<evidence type="ECO:0000313" key="5">
    <source>
        <dbReference type="Proteomes" id="UP001056035"/>
    </source>
</evidence>
<evidence type="ECO:0000313" key="4">
    <source>
        <dbReference type="EMBL" id="UTI64543.1"/>
    </source>
</evidence>
<reference evidence="4 5" key="1">
    <citation type="submission" date="2022-06" db="EMBL/GenBank/DDBJ databases">
        <title>Paraconexibacter antarcticus.</title>
        <authorList>
            <person name="Kim C.S."/>
        </authorList>
    </citation>
    <scope>NUCLEOTIDE SEQUENCE [LARGE SCALE GENOMIC DNA]</scope>
    <source>
        <strain evidence="4 5">02-257</strain>
    </source>
</reference>
<keyword evidence="4" id="KW-0378">Hydrolase</keyword>